<dbReference type="AlphaFoldDB" id="A0A8T0WGU7"/>
<feature type="compositionally biased region" description="Low complexity" evidence="1">
    <location>
        <begin position="213"/>
        <end position="222"/>
    </location>
</feature>
<gene>
    <name evidence="2" type="ORF">PVAP13_2KG203246</name>
</gene>
<dbReference type="PANTHER" id="PTHR34303">
    <property type="entry name" value="OS01G0890400 PROTEIN-RELATED"/>
    <property type="match status" value="1"/>
</dbReference>
<evidence type="ECO:0000313" key="3">
    <source>
        <dbReference type="Proteomes" id="UP000823388"/>
    </source>
</evidence>
<feature type="compositionally biased region" description="Pro residues" evidence="1">
    <location>
        <begin position="223"/>
        <end position="237"/>
    </location>
</feature>
<protein>
    <submittedName>
        <fullName evidence="2">Uncharacterized protein</fullName>
    </submittedName>
</protein>
<organism evidence="2 3">
    <name type="scientific">Panicum virgatum</name>
    <name type="common">Blackwell switchgrass</name>
    <dbReference type="NCBI Taxonomy" id="38727"/>
    <lineage>
        <taxon>Eukaryota</taxon>
        <taxon>Viridiplantae</taxon>
        <taxon>Streptophyta</taxon>
        <taxon>Embryophyta</taxon>
        <taxon>Tracheophyta</taxon>
        <taxon>Spermatophyta</taxon>
        <taxon>Magnoliopsida</taxon>
        <taxon>Liliopsida</taxon>
        <taxon>Poales</taxon>
        <taxon>Poaceae</taxon>
        <taxon>PACMAD clade</taxon>
        <taxon>Panicoideae</taxon>
        <taxon>Panicodae</taxon>
        <taxon>Paniceae</taxon>
        <taxon>Panicinae</taxon>
        <taxon>Panicum</taxon>
        <taxon>Panicum sect. Hiantes</taxon>
    </lineage>
</organism>
<proteinExistence type="predicted"/>
<name>A0A8T0WGU7_PANVG</name>
<feature type="compositionally biased region" description="Pro residues" evidence="1">
    <location>
        <begin position="203"/>
        <end position="212"/>
    </location>
</feature>
<feature type="region of interest" description="Disordered" evidence="1">
    <location>
        <begin position="182"/>
        <end position="242"/>
    </location>
</feature>
<sequence length="305" mass="33510">MDSYMPFVPMHHYDNLAFAYTDPLVPAPANTIRRALQIQGGNPQVHLAPSSRGFQLLIFSNATARENALLRSPLQLLDHTVFLEWHDESDNRFLFQYEAYVAMSIEDYPLEHWNRDHIIHCAAPYANPHFIDPICLTGMDYSAVILVVKAESPYDIPHHINFKNHDSSGSVGRVHFIHIEDIDHPFPGGDPDSDSDDDDQNGPPSPPPPPSSPGSASHTQPPSTSPPSTLPPPPPPAVRASPLLTRPSSVQVWAFQGWFEVSASGNDGYVNLFRVPVVPSSPRVAPEASLSSTSLLLPLVSSRTL</sequence>
<dbReference type="EMBL" id="CM029039">
    <property type="protein sequence ID" value="KAG2644474.1"/>
    <property type="molecule type" value="Genomic_DNA"/>
</dbReference>
<keyword evidence="3" id="KW-1185">Reference proteome</keyword>
<accession>A0A8T0WGU7</accession>
<evidence type="ECO:0000256" key="1">
    <source>
        <dbReference type="SAM" id="MobiDB-lite"/>
    </source>
</evidence>
<reference evidence="2" key="1">
    <citation type="submission" date="2020-05" db="EMBL/GenBank/DDBJ databases">
        <title>WGS assembly of Panicum virgatum.</title>
        <authorList>
            <person name="Lovell J.T."/>
            <person name="Jenkins J."/>
            <person name="Shu S."/>
            <person name="Juenger T.E."/>
            <person name="Schmutz J."/>
        </authorList>
    </citation>
    <scope>NUCLEOTIDE SEQUENCE</scope>
    <source>
        <strain evidence="2">AP13</strain>
    </source>
</reference>
<dbReference type="Proteomes" id="UP000823388">
    <property type="component" value="Chromosome 2K"/>
</dbReference>
<feature type="compositionally biased region" description="Acidic residues" evidence="1">
    <location>
        <begin position="191"/>
        <end position="200"/>
    </location>
</feature>
<comment type="caution">
    <text evidence="2">The sequence shown here is derived from an EMBL/GenBank/DDBJ whole genome shotgun (WGS) entry which is preliminary data.</text>
</comment>
<evidence type="ECO:0000313" key="2">
    <source>
        <dbReference type="EMBL" id="KAG2644474.1"/>
    </source>
</evidence>
<dbReference type="PANTHER" id="PTHR34303:SF8">
    <property type="entry name" value="OS09G0372600 PROTEIN"/>
    <property type="match status" value="1"/>
</dbReference>